<dbReference type="InterPro" id="IPR011032">
    <property type="entry name" value="GroES-like_sf"/>
</dbReference>
<evidence type="ECO:0000256" key="2">
    <source>
        <dbReference type="ARBA" id="ARBA00023002"/>
    </source>
</evidence>
<dbReference type="InterPro" id="IPR020843">
    <property type="entry name" value="ER"/>
</dbReference>
<dbReference type="Pfam" id="PF00107">
    <property type="entry name" value="ADH_zinc_N"/>
    <property type="match status" value="1"/>
</dbReference>
<gene>
    <name evidence="4" type="primary">ppsC</name>
    <name evidence="4" type="ORF">BZL35_00057</name>
</gene>
<dbReference type="InterPro" id="IPR013154">
    <property type="entry name" value="ADH-like_N"/>
</dbReference>
<evidence type="ECO:0000256" key="1">
    <source>
        <dbReference type="ARBA" id="ARBA00022857"/>
    </source>
</evidence>
<keyword evidence="2" id="KW-0560">Oxidoreductase</keyword>
<dbReference type="SUPFAM" id="SSF50129">
    <property type="entry name" value="GroES-like"/>
    <property type="match status" value="1"/>
</dbReference>
<dbReference type="RefSeq" id="WP_106182799.1">
    <property type="nucleotide sequence ID" value="NZ_MUHY01000001.1"/>
</dbReference>
<dbReference type="InterPro" id="IPR014189">
    <property type="entry name" value="Quinone_OxRdtase_PIG3"/>
</dbReference>
<evidence type="ECO:0000259" key="3">
    <source>
        <dbReference type="SMART" id="SM00829"/>
    </source>
</evidence>
<dbReference type="Gene3D" id="3.90.180.10">
    <property type="entry name" value="Medium-chain alcohol dehydrogenases, catalytic domain"/>
    <property type="match status" value="1"/>
</dbReference>
<comment type="caution">
    <text evidence="4">The sequence shown here is derived from an EMBL/GenBank/DDBJ whole genome shotgun (WGS) entry which is preliminary data.</text>
</comment>
<evidence type="ECO:0000313" key="4">
    <source>
        <dbReference type="EMBL" id="PSB91842.1"/>
    </source>
</evidence>
<name>A0ABX5FF46_9BURK</name>
<dbReference type="EMBL" id="MUHY01000001">
    <property type="protein sequence ID" value="PSB91842.1"/>
    <property type="molecule type" value="Genomic_DNA"/>
</dbReference>
<dbReference type="InterPro" id="IPR013149">
    <property type="entry name" value="ADH-like_C"/>
</dbReference>
<sequence>MKAVEITEFGAPEVLRLTERYMPKLNEGEVLIKVVAAGVNRPDILQRKGLYPAPLGCSDLLGLEVAGEIVDGASGAFDGANPFSLKMGDRVCALLQGGGYAEYCTVPLAQCLPIPSGFSEIEAATLPEALFTTWSNVFDRARLGVREDGEKETLLVQGGTSGIGVMAIQLAVALGHSVFATAGSMDKVHACEKLGAERGINYKTEDFVVVTKALTADRGVDVILDMVGGDYLLREIQALAMDGRISLIAFLGGSKVELDIRMLLHRRLTVTASTLRARSVAFKASIAKKLYLYVWPLLAAGKIRPVIYEAFSFYEAARAHELMESGTHIGKLVMTW</sequence>
<feature type="domain" description="Enoyl reductase (ER)" evidence="3">
    <location>
        <begin position="10"/>
        <end position="334"/>
    </location>
</feature>
<dbReference type="Gene3D" id="3.40.50.720">
    <property type="entry name" value="NAD(P)-binding Rossmann-like Domain"/>
    <property type="match status" value="1"/>
</dbReference>
<dbReference type="CDD" id="cd05276">
    <property type="entry name" value="p53_inducible_oxidoreductase"/>
    <property type="match status" value="1"/>
</dbReference>
<keyword evidence="1" id="KW-0521">NADP</keyword>
<evidence type="ECO:0000313" key="5">
    <source>
        <dbReference type="Proteomes" id="UP000242660"/>
    </source>
</evidence>
<accession>A0ABX5FF46</accession>
<dbReference type="NCBIfam" id="TIGR02824">
    <property type="entry name" value="quinone_pig3"/>
    <property type="match status" value="1"/>
</dbReference>
<reference evidence="4 5" key="1">
    <citation type="journal article" date="2017" name="Front. Microbiol.">
        <title>Genome of Ca. Pandoraea novymonadis, an Endosymbiotic Bacterium of the Trypanosomatid Novymonas esmeraldas.</title>
        <authorList>
            <person name="Kostygov A.Y."/>
            <person name="Butenko A."/>
            <person name="Nenarokova A."/>
            <person name="Tashyreva D."/>
            <person name="Flegontov P."/>
            <person name="Lukes J."/>
            <person name="Yurchenko V."/>
        </authorList>
    </citation>
    <scope>NUCLEOTIDE SEQUENCE [LARGE SCALE GENOMIC DNA]</scope>
    <source>
        <strain evidence="4 5">E262</strain>
    </source>
</reference>
<dbReference type="InterPro" id="IPR036291">
    <property type="entry name" value="NAD(P)-bd_dom_sf"/>
</dbReference>
<dbReference type="SMART" id="SM00829">
    <property type="entry name" value="PKS_ER"/>
    <property type="match status" value="1"/>
</dbReference>
<dbReference type="PANTHER" id="PTHR48106">
    <property type="entry name" value="QUINONE OXIDOREDUCTASE PIG3-RELATED"/>
    <property type="match status" value="1"/>
</dbReference>
<dbReference type="Pfam" id="PF08240">
    <property type="entry name" value="ADH_N"/>
    <property type="match status" value="1"/>
</dbReference>
<dbReference type="PANTHER" id="PTHR48106:SF8">
    <property type="entry name" value="OS02G0805600 PROTEIN"/>
    <property type="match status" value="1"/>
</dbReference>
<organism evidence="4 5">
    <name type="scientific">Candidatus Pandoraea novymonadis</name>
    <dbReference type="NCBI Taxonomy" id="1808959"/>
    <lineage>
        <taxon>Bacteria</taxon>
        <taxon>Pseudomonadati</taxon>
        <taxon>Pseudomonadota</taxon>
        <taxon>Betaproteobacteria</taxon>
        <taxon>Burkholderiales</taxon>
        <taxon>Burkholderiaceae</taxon>
        <taxon>Pandoraea</taxon>
    </lineage>
</organism>
<proteinExistence type="predicted"/>
<dbReference type="Proteomes" id="UP000242660">
    <property type="component" value="Unassembled WGS sequence"/>
</dbReference>
<protein>
    <submittedName>
        <fullName evidence="4">Phthiocerol synthesis polyketide synthase type I PpsC</fullName>
    </submittedName>
</protein>
<dbReference type="SUPFAM" id="SSF51735">
    <property type="entry name" value="NAD(P)-binding Rossmann-fold domains"/>
    <property type="match status" value="1"/>
</dbReference>
<keyword evidence="5" id="KW-1185">Reference proteome</keyword>